<dbReference type="EMBL" id="CP091508">
    <property type="protein sequence ID" value="UOO81922.1"/>
    <property type="molecule type" value="Genomic_DNA"/>
</dbReference>
<dbReference type="RefSeq" id="WP_244785184.1">
    <property type="nucleotide sequence ID" value="NZ_CP091508.1"/>
</dbReference>
<keyword evidence="3" id="KW-1185">Reference proteome</keyword>
<reference evidence="2 3" key="1">
    <citation type="journal article" date="2022" name="Res Sq">
        <title>Evolution of multicellular longitudinally dividing oral cavity symbionts (Neisseriaceae).</title>
        <authorList>
            <person name="Nyongesa S."/>
            <person name="Weber P."/>
            <person name="Bernet E."/>
            <person name="Pullido F."/>
            <person name="Nieckarz M."/>
            <person name="Delaby M."/>
            <person name="Nieves C."/>
            <person name="Viehboeck T."/>
            <person name="Krause N."/>
            <person name="Rivera-Millot A."/>
            <person name="Nakamura A."/>
            <person name="Vischer N."/>
            <person name="VanNieuwenhze M."/>
            <person name="Brun Y."/>
            <person name="Cava F."/>
            <person name="Bulgheresi S."/>
            <person name="Veyrier F."/>
        </authorList>
    </citation>
    <scope>NUCLEOTIDE SEQUENCE [LARGE SCALE GENOMIC DNA]</scope>
    <source>
        <strain evidence="2 3">CCUG 63373m</strain>
    </source>
</reference>
<sequence length="85" mass="9641">MRYITLLIAAFVVAGCSWETYQNAEGRTSLRQKYEPGTRVYYEDGTYSHNMRNNQFRPEQHAVKPGVGEPADVRGTNWQTPGSGE</sequence>
<dbReference type="PROSITE" id="PS51257">
    <property type="entry name" value="PROKAR_LIPOPROTEIN"/>
    <property type="match status" value="1"/>
</dbReference>
<protein>
    <submittedName>
        <fullName evidence="2">Spore cortex protein</fullName>
    </submittedName>
</protein>
<gene>
    <name evidence="2" type="ORF">LVJ83_00115</name>
</gene>
<evidence type="ECO:0000313" key="2">
    <source>
        <dbReference type="EMBL" id="UOO81922.1"/>
    </source>
</evidence>
<accession>A0ABY4DTK1</accession>
<evidence type="ECO:0000256" key="1">
    <source>
        <dbReference type="SAM" id="MobiDB-lite"/>
    </source>
</evidence>
<name>A0ABY4DTK1_9NEIS</name>
<dbReference type="Proteomes" id="UP000829817">
    <property type="component" value="Chromosome"/>
</dbReference>
<feature type="compositionally biased region" description="Polar residues" evidence="1">
    <location>
        <begin position="76"/>
        <end position="85"/>
    </location>
</feature>
<evidence type="ECO:0000313" key="3">
    <source>
        <dbReference type="Proteomes" id="UP000829817"/>
    </source>
</evidence>
<organism evidence="2 3">
    <name type="scientific">Uruburuella testudinis</name>
    <dbReference type="NCBI Taxonomy" id="1282863"/>
    <lineage>
        <taxon>Bacteria</taxon>
        <taxon>Pseudomonadati</taxon>
        <taxon>Pseudomonadota</taxon>
        <taxon>Betaproteobacteria</taxon>
        <taxon>Neisseriales</taxon>
        <taxon>Neisseriaceae</taxon>
        <taxon>Uruburuella</taxon>
    </lineage>
</organism>
<proteinExistence type="predicted"/>
<feature type="region of interest" description="Disordered" evidence="1">
    <location>
        <begin position="62"/>
        <end position="85"/>
    </location>
</feature>